<dbReference type="Proteomes" id="UP000741360">
    <property type="component" value="Unassembled WGS sequence"/>
</dbReference>
<dbReference type="InterPro" id="IPR002830">
    <property type="entry name" value="UbiD"/>
</dbReference>
<dbReference type="InterPro" id="IPR048304">
    <property type="entry name" value="UbiD_Rift_dom"/>
</dbReference>
<dbReference type="Pfam" id="PF20696">
    <property type="entry name" value="UbiD_C"/>
    <property type="match status" value="1"/>
</dbReference>
<organism evidence="4 5">
    <name type="scientific">Tectimicrobiota bacterium</name>
    <dbReference type="NCBI Taxonomy" id="2528274"/>
    <lineage>
        <taxon>Bacteria</taxon>
        <taxon>Pseudomonadati</taxon>
        <taxon>Nitrospinota/Tectimicrobiota group</taxon>
        <taxon>Candidatus Tectimicrobiota</taxon>
    </lineage>
</organism>
<dbReference type="NCBIfam" id="TIGR00148">
    <property type="entry name" value="UbiD family decarboxylase"/>
    <property type="match status" value="1"/>
</dbReference>
<dbReference type="GO" id="GO:0006744">
    <property type="term" value="P:ubiquinone biosynthetic process"/>
    <property type="evidence" value="ECO:0007669"/>
    <property type="project" value="TreeGrafter"/>
</dbReference>
<feature type="domain" description="3-octaprenyl-4-hydroxybenzoate carboxy-lyase-like Rift-related" evidence="1">
    <location>
        <begin position="104"/>
        <end position="298"/>
    </location>
</feature>
<dbReference type="GO" id="GO:0005829">
    <property type="term" value="C:cytosol"/>
    <property type="evidence" value="ECO:0007669"/>
    <property type="project" value="TreeGrafter"/>
</dbReference>
<dbReference type="PANTHER" id="PTHR30108">
    <property type="entry name" value="3-OCTAPRENYL-4-HYDROXYBENZOATE CARBOXY-LYASE-RELATED"/>
    <property type="match status" value="1"/>
</dbReference>
<comment type="caution">
    <text evidence="4">The sequence shown here is derived from an EMBL/GenBank/DDBJ whole genome shotgun (WGS) entry which is preliminary data.</text>
</comment>
<evidence type="ECO:0000259" key="1">
    <source>
        <dbReference type="Pfam" id="PF01977"/>
    </source>
</evidence>
<dbReference type="InterPro" id="IPR049381">
    <property type="entry name" value="UbiD-like_C"/>
</dbReference>
<evidence type="ECO:0000313" key="5">
    <source>
        <dbReference type="Proteomes" id="UP000741360"/>
    </source>
</evidence>
<dbReference type="GO" id="GO:0008694">
    <property type="term" value="F:4-hydroxy-3-polyprenylbenzoate decarboxylase activity"/>
    <property type="evidence" value="ECO:0007669"/>
    <property type="project" value="TreeGrafter"/>
</dbReference>
<protein>
    <submittedName>
        <fullName evidence="4">UbiD family decarboxylase</fullName>
    </submittedName>
</protein>
<dbReference type="EMBL" id="JACPSX010000042">
    <property type="protein sequence ID" value="MBI3013933.1"/>
    <property type="molecule type" value="Genomic_DNA"/>
</dbReference>
<feature type="domain" description="3-octaprenyl-4-hydroxybenzoate carboxy-lyase-like N-terminal" evidence="2">
    <location>
        <begin position="10"/>
        <end position="81"/>
    </location>
</feature>
<gene>
    <name evidence="4" type="ORF">HYY65_02445</name>
</gene>
<dbReference type="SUPFAM" id="SSF50475">
    <property type="entry name" value="FMN-binding split barrel"/>
    <property type="match status" value="1"/>
</dbReference>
<feature type="domain" description="3-octaprenyl-4-hydroxybenzoate carboxy-lyase-like C-terminal" evidence="3">
    <location>
        <begin position="313"/>
        <end position="441"/>
    </location>
</feature>
<dbReference type="InterPro" id="IPR049383">
    <property type="entry name" value="UbiD-like_N"/>
</dbReference>
<name>A0A932GML6_UNCTE</name>
<proteinExistence type="predicted"/>
<sequence length="477" mass="53055">MPYGDLREYLQALEAHGKLHRVTKEVDKDWEISAVGRSTFRRIPAERRPALLFERVKGYTIPVLVGALGASLEVYALALETTLPGIPGKWEKALANPIPPVRIATGPCKENILMEDQVDLGKFPIPTWTARQDPGPYINLPYVCSKDPEDGSRNVGTYRMQVKGKNKTGLFISTFKNILPHIAKNEKLGRPTPVAVVIGADPTIGMTSVATVPYDVDEFALSGGLRGAPVELVKCETSDIEVPATAEIVLEGEIPPNVREHEGPFGEHTGYMGPPGDTFVFHIKCITHRNNPIYQGIISLLPPSESSCIRLAAREFPILKHLRDRLGLPVVDVHLKESGGTGPYLAISMKKQFPEQVKQVIWGAWSFEPTFGKIVVVVDDDIDIRDANALDWAICYRMQPDRDVFIVPEAAAYRLDPSTAPVDVPSHHPSRRIGSKLAMDATRKHEFPGVAVPPKEHLDRVWRQWEEYGFPRSYPEY</sequence>
<reference evidence="4" key="1">
    <citation type="submission" date="2020-07" db="EMBL/GenBank/DDBJ databases">
        <title>Huge and variable diversity of episymbiotic CPR bacteria and DPANN archaea in groundwater ecosystems.</title>
        <authorList>
            <person name="He C.Y."/>
            <person name="Keren R."/>
            <person name="Whittaker M."/>
            <person name="Farag I.F."/>
            <person name="Doudna J."/>
            <person name="Cate J.H.D."/>
            <person name="Banfield J.F."/>
        </authorList>
    </citation>
    <scope>NUCLEOTIDE SEQUENCE</scope>
    <source>
        <strain evidence="4">NC_groundwater_717_Ag_S-0.2um_59_8</strain>
    </source>
</reference>
<accession>A0A932GML6</accession>
<dbReference type="AlphaFoldDB" id="A0A932GML6"/>
<evidence type="ECO:0000259" key="3">
    <source>
        <dbReference type="Pfam" id="PF20696"/>
    </source>
</evidence>
<evidence type="ECO:0000313" key="4">
    <source>
        <dbReference type="EMBL" id="MBI3013933.1"/>
    </source>
</evidence>
<dbReference type="Pfam" id="PF20695">
    <property type="entry name" value="UbiD_N"/>
    <property type="match status" value="1"/>
</dbReference>
<dbReference type="PANTHER" id="PTHR30108:SF17">
    <property type="entry name" value="FERULIC ACID DECARBOXYLASE 1"/>
    <property type="match status" value="1"/>
</dbReference>
<dbReference type="Pfam" id="PF01977">
    <property type="entry name" value="UbiD"/>
    <property type="match status" value="1"/>
</dbReference>
<dbReference type="Gene3D" id="3.40.1670.10">
    <property type="entry name" value="UbiD C-terminal domain-like"/>
    <property type="match status" value="1"/>
</dbReference>
<evidence type="ECO:0000259" key="2">
    <source>
        <dbReference type="Pfam" id="PF20695"/>
    </source>
</evidence>
<dbReference type="SUPFAM" id="SSF143968">
    <property type="entry name" value="UbiD C-terminal domain-like"/>
    <property type="match status" value="1"/>
</dbReference>